<sequence length="381" mass="41327">MATPRFSIEIDGTRLPADLMGRVSGFDLSEADDMPSRLALRLGLRQGADGTYDLLDDSPFEPGAALRLTLGAPGGSDLVVFSGHLSHLRPHFEEPEANSYLEVLAQDATLLLQAEERVASYPDAGDADAATEIAGRYGLQIDAEDTAARLAADDMLLIQRADDWAFLRHLAARNGYVVYFEPDPQSAEQVCHFHPRRFSDPPQADLTVLRENANLDWIDFAMALDRPERRIAHAIDAVAKRMLRAEDEAQDEPLGEALFASEAAQGLVRAGATGSVRLLRGALPRDAALGAHARGRGTQDHLVIEARGQLDPARYRGLLRPHRTALIKGVGDRLSGSYYIREVVTAMADGNLTQNFVAVSNALGRKGSETFGQSAEEEPPA</sequence>
<dbReference type="RefSeq" id="WP_311759094.1">
    <property type="nucleotide sequence ID" value="NZ_JAVRQI010000006.1"/>
</dbReference>
<dbReference type="EMBL" id="JAVRQI010000006">
    <property type="protein sequence ID" value="MDT1061994.1"/>
    <property type="molecule type" value="Genomic_DNA"/>
</dbReference>
<name>A0ABU3ECS1_9RHOB</name>
<dbReference type="SUPFAM" id="SSF69279">
    <property type="entry name" value="Phage tail proteins"/>
    <property type="match status" value="1"/>
</dbReference>
<gene>
    <name evidence="1" type="ORF">RM190_09015</name>
</gene>
<comment type="caution">
    <text evidence="1">The sequence shown here is derived from an EMBL/GenBank/DDBJ whole genome shotgun (WGS) entry which is preliminary data.</text>
</comment>
<protein>
    <recommendedName>
        <fullName evidence="3">Phage protein D</fullName>
    </recommendedName>
</protein>
<accession>A0ABU3ECS1</accession>
<keyword evidence="2" id="KW-1185">Reference proteome</keyword>
<evidence type="ECO:0008006" key="3">
    <source>
        <dbReference type="Google" id="ProtNLM"/>
    </source>
</evidence>
<organism evidence="1 2">
    <name type="scientific">Paracoccus broussonetiae</name>
    <dbReference type="NCBI Taxonomy" id="3075834"/>
    <lineage>
        <taxon>Bacteria</taxon>
        <taxon>Pseudomonadati</taxon>
        <taxon>Pseudomonadota</taxon>
        <taxon>Alphaproteobacteria</taxon>
        <taxon>Rhodobacterales</taxon>
        <taxon>Paracoccaceae</taxon>
        <taxon>Paracoccus</taxon>
    </lineage>
</organism>
<reference evidence="2" key="1">
    <citation type="submission" date="2023-07" db="EMBL/GenBank/DDBJ databases">
        <title>Characterization of two Paracoccaceae strains isolated from Phycosphere and proposal of Xinfangfangia lacusdiani sp. nov.</title>
        <authorList>
            <person name="Deng Y."/>
            <person name="Zhang Y.Q."/>
        </authorList>
    </citation>
    <scope>NUCLEOTIDE SEQUENCE [LARGE SCALE GENOMIC DNA]</scope>
    <source>
        <strain evidence="2">CPCC 101403</strain>
    </source>
</reference>
<proteinExistence type="predicted"/>
<dbReference type="Proteomes" id="UP001251085">
    <property type="component" value="Unassembled WGS sequence"/>
</dbReference>
<evidence type="ECO:0000313" key="1">
    <source>
        <dbReference type="EMBL" id="MDT1061994.1"/>
    </source>
</evidence>
<evidence type="ECO:0000313" key="2">
    <source>
        <dbReference type="Proteomes" id="UP001251085"/>
    </source>
</evidence>